<organism evidence="5 6">
    <name type="scientific">Rhizobium straminoryzae</name>
    <dbReference type="NCBI Taxonomy" id="1387186"/>
    <lineage>
        <taxon>Bacteria</taxon>
        <taxon>Pseudomonadati</taxon>
        <taxon>Pseudomonadota</taxon>
        <taxon>Alphaproteobacteria</taxon>
        <taxon>Hyphomicrobiales</taxon>
        <taxon>Rhizobiaceae</taxon>
        <taxon>Rhizobium/Agrobacterium group</taxon>
        <taxon>Rhizobium</taxon>
    </lineage>
</organism>
<dbReference type="InterPro" id="IPR020084">
    <property type="entry name" value="NUDIX_hydrolase_CS"/>
</dbReference>
<dbReference type="InterPro" id="IPR000086">
    <property type="entry name" value="NUDIX_hydrolase_dom"/>
</dbReference>
<evidence type="ECO:0000256" key="3">
    <source>
        <dbReference type="RuleBase" id="RU003476"/>
    </source>
</evidence>
<name>A0A549T5B4_9HYPH</name>
<dbReference type="PRINTS" id="PR00502">
    <property type="entry name" value="NUDIXFAMILY"/>
</dbReference>
<dbReference type="EMBL" id="VJMG01000047">
    <property type="protein sequence ID" value="TRL37020.1"/>
    <property type="molecule type" value="Genomic_DNA"/>
</dbReference>
<sequence>MMADAVKVLIYAVWDGRLLVFDEPDFPEVPLQVPGGTVEAGEDPAQAAAREFFEETGLEPASHPQPLFSHDYRFVRDGRPITHRRHYLHLPLSGPFAESWLHWEETPFDGSPPIRFRLHWIALSEAPRRLGLGMGDALFALPPGHGIAS</sequence>
<dbReference type="CDD" id="cd04663">
    <property type="entry name" value="NUDIX_Hydrolase"/>
    <property type="match status" value="1"/>
</dbReference>
<evidence type="ECO:0000313" key="5">
    <source>
        <dbReference type="EMBL" id="TRL37020.1"/>
    </source>
</evidence>
<dbReference type="Gene3D" id="3.90.79.10">
    <property type="entry name" value="Nucleoside Triphosphate Pyrophosphohydrolase"/>
    <property type="match status" value="1"/>
</dbReference>
<keyword evidence="6" id="KW-1185">Reference proteome</keyword>
<dbReference type="SUPFAM" id="SSF55811">
    <property type="entry name" value="Nudix"/>
    <property type="match status" value="1"/>
</dbReference>
<dbReference type="PROSITE" id="PS51462">
    <property type="entry name" value="NUDIX"/>
    <property type="match status" value="1"/>
</dbReference>
<comment type="caution">
    <text evidence="5">The sequence shown here is derived from an EMBL/GenBank/DDBJ whole genome shotgun (WGS) entry which is preliminary data.</text>
</comment>
<dbReference type="AlphaFoldDB" id="A0A549T5B4"/>
<dbReference type="Proteomes" id="UP000316801">
    <property type="component" value="Unassembled WGS sequence"/>
</dbReference>
<dbReference type="InterPro" id="IPR020476">
    <property type="entry name" value="Nudix_hydrolase"/>
</dbReference>
<dbReference type="GO" id="GO:0016787">
    <property type="term" value="F:hydrolase activity"/>
    <property type="evidence" value="ECO:0007669"/>
    <property type="project" value="UniProtKB-KW"/>
</dbReference>
<gene>
    <name evidence="5" type="ORF">FNA46_16345</name>
</gene>
<protein>
    <submittedName>
        <fullName evidence="5">NUDIX hydrolase</fullName>
    </submittedName>
</protein>
<evidence type="ECO:0000256" key="1">
    <source>
        <dbReference type="ARBA" id="ARBA00001946"/>
    </source>
</evidence>
<dbReference type="PROSITE" id="PS00893">
    <property type="entry name" value="NUDIX_BOX"/>
    <property type="match status" value="1"/>
</dbReference>
<evidence type="ECO:0000313" key="6">
    <source>
        <dbReference type="Proteomes" id="UP000316801"/>
    </source>
</evidence>
<evidence type="ECO:0000256" key="2">
    <source>
        <dbReference type="ARBA" id="ARBA00022801"/>
    </source>
</evidence>
<reference evidence="5 6" key="1">
    <citation type="submission" date="2019-07" db="EMBL/GenBank/DDBJ databases">
        <title>Ln-dependent methylotrophs.</title>
        <authorList>
            <person name="Tani A."/>
        </authorList>
    </citation>
    <scope>NUCLEOTIDE SEQUENCE [LARGE SCALE GENOMIC DNA]</scope>
    <source>
        <strain evidence="5 6">SM12</strain>
    </source>
</reference>
<proteinExistence type="inferred from homology"/>
<dbReference type="Pfam" id="PF00293">
    <property type="entry name" value="NUDIX"/>
    <property type="match status" value="1"/>
</dbReference>
<accession>A0A549T5B4</accession>
<evidence type="ECO:0000259" key="4">
    <source>
        <dbReference type="PROSITE" id="PS51462"/>
    </source>
</evidence>
<comment type="cofactor">
    <cofactor evidence="1">
        <name>Mg(2+)</name>
        <dbReference type="ChEBI" id="CHEBI:18420"/>
    </cofactor>
</comment>
<dbReference type="InterPro" id="IPR015797">
    <property type="entry name" value="NUDIX_hydrolase-like_dom_sf"/>
</dbReference>
<keyword evidence="2 3" id="KW-0378">Hydrolase</keyword>
<comment type="similarity">
    <text evidence="3">Belongs to the Nudix hydrolase family.</text>
</comment>
<feature type="domain" description="Nudix hydrolase" evidence="4">
    <location>
        <begin position="1"/>
        <end position="145"/>
    </location>
</feature>